<dbReference type="EMBL" id="BX284604">
    <property type="protein sequence ID" value="CAA92298.3"/>
    <property type="molecule type" value="Genomic_DNA"/>
</dbReference>
<dbReference type="SMR" id="Q19636"/>
<name>Q19636_CAEEL</name>
<feature type="coiled-coil region" evidence="1">
    <location>
        <begin position="195"/>
        <end position="222"/>
    </location>
</feature>
<keyword evidence="1" id="KW-0175">Coiled coil</keyword>
<dbReference type="InParanoid" id="Q19636"/>
<keyword evidence="3" id="KW-1185">Reference proteome</keyword>
<protein>
    <submittedName>
        <fullName evidence="2">PACT_coil_coil domain-containing protein</fullName>
    </submittedName>
</protein>
<reference evidence="2 3" key="1">
    <citation type="journal article" date="1998" name="Science">
        <title>Genome sequence of the nematode C. elegans: a platform for investigating biology.</title>
        <authorList>
            <consortium name="The C. elegans sequencing consortium"/>
            <person name="Sulson J.E."/>
            <person name="Waterston R."/>
        </authorList>
    </citation>
    <scope>NUCLEOTIDE SEQUENCE [LARGE SCALE GENOMIC DNA]</scope>
    <source>
        <strain evidence="2 3">Bristol N2</strain>
    </source>
</reference>
<proteinExistence type="predicted"/>
<dbReference type="WormBase" id="F20C5.5">
    <property type="protein sequence ID" value="CE44438"/>
    <property type="gene ID" value="WBGene00008970"/>
</dbReference>
<dbReference type="UCSC" id="F20C5.5">
    <property type="organism name" value="c. elegans"/>
</dbReference>
<sequence>MAEKDQNIKKLKEEVEKLIDEQEDEIILAEMQFEIFQIKAETEARRLKKLLIMRNEDFSILKTKYEDLQKQFYDLSPYPVNGYGGILIGDETPKQEKLMDQLLDKLKVLNDGDYYDIFHLLETIDKIIVTFSLYFKDPILITKKMEDNKQIIQKLEDEVDYLTKNLESLNPSQLVTSLENKDDYLLVTVEFQKRKNILFSELKKKNEEIKMLQESFNVYQKDSIEKVMEKFLELQHQNLTVFSVDDTNSISTELNNDRNVAKNDKSEGVESLMLENFNNSLKIALNSVKREISKQNVTIKTDEDMIKDMKKTIDSNENMIKMLADELSWKTKDCQVKVSALENQIFDKNDEIVKLKSHVSTESGNSPKLERNVRELTLKISSETSSQGTSRTYPHLEQEILTFHSEKISDPSEEANQEVREFPLEQTLEKLKLEQTESLVAILEQPGGLKTMRNDPQWLQVVDHFCDYVRKIEKLEENVKEEQMNTEMIMKERTREITELYYQKRVLEKKISEQFKEIQQVKSEISRVYEANIQEIQKSFDIKLKLKDQIIGELEAVDEMSSNHTELSDGWSDLDIVQNTEELQ</sequence>
<accession>Q19636</accession>
<evidence type="ECO:0000256" key="1">
    <source>
        <dbReference type="SAM" id="Coils"/>
    </source>
</evidence>
<dbReference type="Proteomes" id="UP000001940">
    <property type="component" value="Chromosome IV"/>
</dbReference>
<dbReference type="PaxDb" id="6239-F20C5.5.1"/>
<evidence type="ECO:0000313" key="2">
    <source>
        <dbReference type="EMBL" id="CAA92298.3"/>
    </source>
</evidence>
<dbReference type="AGR" id="WB:WBGene00008970"/>
<evidence type="ECO:0000313" key="4">
    <source>
        <dbReference type="WormBase" id="F20C5.5"/>
    </source>
</evidence>
<organism evidence="2 3">
    <name type="scientific">Caenorhabditis elegans</name>
    <dbReference type="NCBI Taxonomy" id="6239"/>
    <lineage>
        <taxon>Eukaryota</taxon>
        <taxon>Metazoa</taxon>
        <taxon>Ecdysozoa</taxon>
        <taxon>Nematoda</taxon>
        <taxon>Chromadorea</taxon>
        <taxon>Rhabditida</taxon>
        <taxon>Rhabditina</taxon>
        <taxon>Rhabditomorpha</taxon>
        <taxon>Rhabditoidea</taxon>
        <taxon>Rhabditidae</taxon>
        <taxon>Peloderinae</taxon>
        <taxon>Caenorhabditis</taxon>
    </lineage>
</organism>
<feature type="coiled-coil region" evidence="1">
    <location>
        <begin position="472"/>
        <end position="524"/>
    </location>
</feature>
<evidence type="ECO:0000313" key="3">
    <source>
        <dbReference type="Proteomes" id="UP000001940"/>
    </source>
</evidence>
<feature type="coiled-coil region" evidence="1">
    <location>
        <begin position="1"/>
        <end position="32"/>
    </location>
</feature>
<dbReference type="HOGENOM" id="CLU_467124_0_0_1"/>
<dbReference type="AlphaFoldDB" id="Q19636"/>
<gene>
    <name evidence="2" type="ORF">CELE_F20C5.5</name>
    <name evidence="2 4" type="ORF">F20C5.5</name>
</gene>
<dbReference type="FunCoup" id="Q19636">
    <property type="interactions" value="3"/>
</dbReference>
<dbReference type="Bgee" id="WBGene00008970">
    <property type="expression patterns" value="Expressed in pharyngeal muscle cell (C elegans) and 3 other cell types or tissues"/>
</dbReference>
<dbReference type="PhylomeDB" id="Q19636"/>